<dbReference type="InterPro" id="IPR014347">
    <property type="entry name" value="Tautomerase/MIF_sf"/>
</dbReference>
<keyword evidence="2" id="KW-0413">Isomerase</keyword>
<dbReference type="Pfam" id="PF01361">
    <property type="entry name" value="Tautomerase"/>
    <property type="match status" value="1"/>
</dbReference>
<dbReference type="Proteomes" id="UP001177080">
    <property type="component" value="Unassembled WGS sequence"/>
</dbReference>
<name>A0ABT8XMC0_9HYPH</name>
<gene>
    <name evidence="4" type="ORF">GB928_027240</name>
</gene>
<evidence type="ECO:0000313" key="5">
    <source>
        <dbReference type="Proteomes" id="UP001177080"/>
    </source>
</evidence>
<evidence type="ECO:0000256" key="1">
    <source>
        <dbReference type="ARBA" id="ARBA00006723"/>
    </source>
</evidence>
<evidence type="ECO:0000259" key="3">
    <source>
        <dbReference type="Pfam" id="PF01361"/>
    </source>
</evidence>
<dbReference type="NCBIfam" id="NF002571">
    <property type="entry name" value="PRK02220.1"/>
    <property type="match status" value="1"/>
</dbReference>
<dbReference type="Gene3D" id="3.30.429.10">
    <property type="entry name" value="Macrophage Migration Inhibitory Factor"/>
    <property type="match status" value="1"/>
</dbReference>
<dbReference type="EMBL" id="WHSC02000017">
    <property type="protein sequence ID" value="MDO6124883.1"/>
    <property type="molecule type" value="Genomic_DNA"/>
</dbReference>
<dbReference type="PANTHER" id="PTHR35530">
    <property type="entry name" value="TAUTOMERASE-RELATED"/>
    <property type="match status" value="1"/>
</dbReference>
<dbReference type="InterPro" id="IPR004370">
    <property type="entry name" value="4-OT-like_dom"/>
</dbReference>
<comment type="similarity">
    <text evidence="1">Belongs to the 4-oxalocrotonate tautomerase family.</text>
</comment>
<evidence type="ECO:0000313" key="4">
    <source>
        <dbReference type="EMBL" id="MDO6124883.1"/>
    </source>
</evidence>
<sequence length="73" mass="7906">MTMPVIKIEMFPGRTLEQKRAIAKAVTDSFVESAKATPQSVHIIFSEIAQDDWAVAGELCSDRAAAAAQAEKK</sequence>
<keyword evidence="5" id="KW-1185">Reference proteome</keyword>
<reference evidence="4" key="1">
    <citation type="submission" date="2022-04" db="EMBL/GenBank/DDBJ databases">
        <title>Shinella lacus sp. nov., a novel member of the genus Shinella from water.</title>
        <authorList>
            <person name="Deng Y."/>
        </authorList>
    </citation>
    <scope>NUCLEOTIDE SEQUENCE</scope>
    <source>
        <strain evidence="4">JCM 31239</strain>
    </source>
</reference>
<protein>
    <submittedName>
        <fullName evidence="4">Tautomerase family protein</fullName>
    </submittedName>
</protein>
<dbReference type="PANTHER" id="PTHR35530:SF2">
    <property type="entry name" value="BSL4019 PROTEIN"/>
    <property type="match status" value="1"/>
</dbReference>
<feature type="domain" description="4-oxalocrotonate tautomerase-like" evidence="3">
    <location>
        <begin position="4"/>
        <end position="63"/>
    </location>
</feature>
<organism evidence="4 5">
    <name type="scientific">Shinella curvata</name>
    <dbReference type="NCBI Taxonomy" id="1817964"/>
    <lineage>
        <taxon>Bacteria</taxon>
        <taxon>Pseudomonadati</taxon>
        <taxon>Pseudomonadota</taxon>
        <taxon>Alphaproteobacteria</taxon>
        <taxon>Hyphomicrobiales</taxon>
        <taxon>Rhizobiaceae</taxon>
        <taxon>Shinella</taxon>
    </lineage>
</organism>
<dbReference type="SUPFAM" id="SSF55331">
    <property type="entry name" value="Tautomerase/MIF"/>
    <property type="match status" value="1"/>
</dbReference>
<proteinExistence type="inferred from homology"/>
<dbReference type="RefSeq" id="WP_244763694.1">
    <property type="nucleotide sequence ID" value="NZ_JALJCJ010000008.1"/>
</dbReference>
<comment type="caution">
    <text evidence="4">The sequence shown here is derived from an EMBL/GenBank/DDBJ whole genome shotgun (WGS) entry which is preliminary data.</text>
</comment>
<evidence type="ECO:0000256" key="2">
    <source>
        <dbReference type="ARBA" id="ARBA00023235"/>
    </source>
</evidence>
<accession>A0ABT8XMC0</accession>